<dbReference type="AlphaFoldDB" id="A0A1W1ULE1"/>
<proteinExistence type="predicted"/>
<evidence type="ECO:0000313" key="3">
    <source>
        <dbReference type="Proteomes" id="UP000192731"/>
    </source>
</evidence>
<feature type="compositionally biased region" description="Acidic residues" evidence="1">
    <location>
        <begin position="16"/>
        <end position="25"/>
    </location>
</feature>
<dbReference type="Proteomes" id="UP000192731">
    <property type="component" value="Unassembled WGS sequence"/>
</dbReference>
<accession>A0A1W1ULE1</accession>
<sequence>MANKYKDDFDDFDDLDLMDDTDDMDSSQSIKQETNCPVQPQQAEVACDPCERRVGTCCFTTIPAPFTGNLVADSERLVYDVSCLSCVVRECTVDIDDALGCPPLGDLDVYQVRIVGCIPYIASKLLQTSACGGQATADGTVPDGDKRVAISCQGSVCVDNPICIRLTREEAQAVCDALNTSLASGDCTVVPARVFADLRDICPDALDPDSRVARFRVIFRLPSCPTVAP</sequence>
<gene>
    <name evidence="2" type="ORF">SAMN00017405_2179</name>
</gene>
<dbReference type="OrthoDB" id="3034428at2"/>
<organism evidence="2 3">
    <name type="scientific">Desulfonispora thiosulfatigenes DSM 11270</name>
    <dbReference type="NCBI Taxonomy" id="656914"/>
    <lineage>
        <taxon>Bacteria</taxon>
        <taxon>Bacillati</taxon>
        <taxon>Bacillota</taxon>
        <taxon>Clostridia</taxon>
        <taxon>Eubacteriales</taxon>
        <taxon>Peptococcaceae</taxon>
        <taxon>Desulfonispora</taxon>
    </lineage>
</organism>
<name>A0A1W1ULE1_DESTI</name>
<dbReference type="Pfam" id="PF07029">
    <property type="entry name" value="CryBP1"/>
    <property type="match status" value="1"/>
</dbReference>
<protein>
    <submittedName>
        <fullName evidence="2">CryBP1 protein</fullName>
    </submittedName>
</protein>
<evidence type="ECO:0000313" key="2">
    <source>
        <dbReference type="EMBL" id="SMB81833.1"/>
    </source>
</evidence>
<dbReference type="InterPro" id="IPR009751">
    <property type="entry name" value="CryBP1"/>
</dbReference>
<dbReference type="STRING" id="656914.SAMN00017405_2179"/>
<evidence type="ECO:0000256" key="1">
    <source>
        <dbReference type="SAM" id="MobiDB-lite"/>
    </source>
</evidence>
<dbReference type="EMBL" id="FWWT01000007">
    <property type="protein sequence ID" value="SMB81833.1"/>
    <property type="molecule type" value="Genomic_DNA"/>
</dbReference>
<dbReference type="RefSeq" id="WP_084052132.1">
    <property type="nucleotide sequence ID" value="NZ_FWWT01000007.1"/>
</dbReference>
<feature type="compositionally biased region" description="Polar residues" evidence="1">
    <location>
        <begin position="26"/>
        <end position="35"/>
    </location>
</feature>
<keyword evidence="3" id="KW-1185">Reference proteome</keyword>
<feature type="region of interest" description="Disordered" evidence="1">
    <location>
        <begin position="16"/>
        <end position="35"/>
    </location>
</feature>
<reference evidence="2 3" key="1">
    <citation type="submission" date="2017-04" db="EMBL/GenBank/DDBJ databases">
        <authorList>
            <person name="Afonso C.L."/>
            <person name="Miller P.J."/>
            <person name="Scott M.A."/>
            <person name="Spackman E."/>
            <person name="Goraichik I."/>
            <person name="Dimitrov K.M."/>
            <person name="Suarez D.L."/>
            <person name="Swayne D.E."/>
        </authorList>
    </citation>
    <scope>NUCLEOTIDE SEQUENCE [LARGE SCALE GENOMIC DNA]</scope>
    <source>
        <strain evidence="2 3">DSM 11270</strain>
    </source>
</reference>